<feature type="region of interest" description="Disordered" evidence="1">
    <location>
        <begin position="1"/>
        <end position="47"/>
    </location>
</feature>
<feature type="compositionally biased region" description="Basic and acidic residues" evidence="1">
    <location>
        <begin position="13"/>
        <end position="29"/>
    </location>
</feature>
<feature type="transmembrane region" description="Helical" evidence="2">
    <location>
        <begin position="692"/>
        <end position="719"/>
    </location>
</feature>
<feature type="transmembrane region" description="Helical" evidence="2">
    <location>
        <begin position="828"/>
        <end position="849"/>
    </location>
</feature>
<evidence type="ECO:0000259" key="3">
    <source>
        <dbReference type="Pfam" id="PF13632"/>
    </source>
</evidence>
<protein>
    <recommendedName>
        <fullName evidence="7">Glycosyltransferase 2-like domain-containing protein</fullName>
    </recommendedName>
</protein>
<dbReference type="Gene3D" id="3.90.550.10">
    <property type="entry name" value="Spore Coat Polysaccharide Biosynthesis Protein SpsA, Chain A"/>
    <property type="match status" value="1"/>
</dbReference>
<evidence type="ECO:0000313" key="5">
    <source>
        <dbReference type="EMBL" id="KAK4503406.1"/>
    </source>
</evidence>
<accession>A0ABR0EQL4</accession>
<dbReference type="PANTHER" id="PTHR35408:SF1">
    <property type="entry name" value="GLYCOSYLTRANSFERASE 2-LIKE DOMAIN-CONTAINING PROTEIN"/>
    <property type="match status" value="1"/>
</dbReference>
<keyword evidence="2" id="KW-1133">Transmembrane helix</keyword>
<evidence type="ECO:0000256" key="1">
    <source>
        <dbReference type="SAM" id="MobiDB-lite"/>
    </source>
</evidence>
<name>A0ABR0EQL4_ZASCE</name>
<comment type="caution">
    <text evidence="5">The sequence shown here is derived from an EMBL/GenBank/DDBJ whole genome shotgun (WGS) entry which is preliminary data.</text>
</comment>
<feature type="transmembrane region" description="Helical" evidence="2">
    <location>
        <begin position="284"/>
        <end position="305"/>
    </location>
</feature>
<dbReference type="InterPro" id="IPR057688">
    <property type="entry name" value="DUF7928"/>
</dbReference>
<proteinExistence type="predicted"/>
<feature type="transmembrane region" description="Helical" evidence="2">
    <location>
        <begin position="855"/>
        <end position="874"/>
    </location>
</feature>
<keyword evidence="2" id="KW-0472">Membrane</keyword>
<feature type="transmembrane region" description="Helical" evidence="2">
    <location>
        <begin position="731"/>
        <end position="751"/>
    </location>
</feature>
<dbReference type="PANTHER" id="PTHR35408">
    <property type="entry name" value="CHROMOSOME 15, WHOLE GENOME SHOTGUN SEQUENCE"/>
    <property type="match status" value="1"/>
</dbReference>
<feature type="compositionally biased region" description="Low complexity" evidence="1">
    <location>
        <begin position="32"/>
        <end position="44"/>
    </location>
</feature>
<evidence type="ECO:0008006" key="7">
    <source>
        <dbReference type="Google" id="ProtNLM"/>
    </source>
</evidence>
<evidence type="ECO:0000313" key="6">
    <source>
        <dbReference type="Proteomes" id="UP001305779"/>
    </source>
</evidence>
<feature type="domain" description="Glycosyltransferase 2-like" evidence="3">
    <location>
        <begin position="501"/>
        <end position="715"/>
    </location>
</feature>
<dbReference type="Proteomes" id="UP001305779">
    <property type="component" value="Unassembled WGS sequence"/>
</dbReference>
<dbReference type="SUPFAM" id="SSF53448">
    <property type="entry name" value="Nucleotide-diphospho-sugar transferases"/>
    <property type="match status" value="1"/>
</dbReference>
<evidence type="ECO:0000259" key="4">
    <source>
        <dbReference type="Pfam" id="PF25550"/>
    </source>
</evidence>
<dbReference type="InterPro" id="IPR029044">
    <property type="entry name" value="Nucleotide-diphossugar_trans"/>
</dbReference>
<evidence type="ECO:0000256" key="2">
    <source>
        <dbReference type="SAM" id="Phobius"/>
    </source>
</evidence>
<feature type="transmembrane region" description="Helical" evidence="2">
    <location>
        <begin position="771"/>
        <end position="791"/>
    </location>
</feature>
<sequence length="883" mass="100213">MGLLSYMKPKKGKKDEPEHAAPQMSEKEAPVATTATTPGTATPGWSRPASLYPVGDFRNSQADDINEIKCDVMVNWLYQQQMERLWTAGGIDEGVVLKKSRGQYTCCPGDIIEEPYGLYKAIETLNVRVAMTVNTRVIKLFLHNNERPYVPLKNGLRLQVLPDISYLPRCQKHQFAAFIADRGLLVVWDDEPRHLLDRAHKIEKSLMEMIWDDQSEEGDEKKEGSVAVQEVSDDDDSVERGAIEQPRPLVLWQAIYSGFTMCLTFFCIGTGFQKIAIETLVDKNYIRCAFIFVVPLQCWLALFFFQSIVGNIAQLIGPISQMNRNTKFYSGLKPRRLRRGAGQLPHVTIQMPVYKEGLQAVIEPTVRSIKAAISTYEMQGGTANIFVNDDGMQLISEDDARARQDFYDEHNIGWVSRPKHNPKPAEGEEAFQRRGKFKKASNMNYALWVSNRVEEMLETLERHQGWTQEDEAHAYRDALAAVVEADEGRTWADGNIRMGDYILLIDSDTRVPTDCFLDAVSEMEQSPQVAIIQYSSGVMNVTDSFFERGITFFTNLIYTAIRFAVAAGDVAPFVGHNAVLRWSAVQSIGYDCKLDDREKFWSEDTVSEDFDMALRLQTAGYLVRMGGYTGDGFKEGVSLTVYDELARWEKYAYGCSELIFQPFRYWFTRGPFTKLFLRFLGSRMPLPSKFTIMAYVGTYFALGSAWLFTLANYFLMGWYNGALDHYYMDSFKIYFAIIIIFSGLGNVALAVLRYRVGEGSLFRCILENFSWVPLLTIFLGGVSLHVSQALLSHLFSIDMSWGATSKEAENTTFFKEIPKVLKNFKGTFIFCIFCVIMMIALAVFAPPFWKIDTFVAIYPLCSIVVGHFGLPVLLNPGLMRFTW</sequence>
<dbReference type="InterPro" id="IPR001173">
    <property type="entry name" value="Glyco_trans_2-like"/>
</dbReference>
<dbReference type="EMBL" id="JAXOVC010000003">
    <property type="protein sequence ID" value="KAK4503406.1"/>
    <property type="molecule type" value="Genomic_DNA"/>
</dbReference>
<keyword evidence="2" id="KW-0812">Transmembrane</keyword>
<feature type="transmembrane region" description="Helical" evidence="2">
    <location>
        <begin position="250"/>
        <end position="272"/>
    </location>
</feature>
<organism evidence="5 6">
    <name type="scientific">Zasmidium cellare</name>
    <name type="common">Wine cellar mold</name>
    <name type="synonym">Racodium cellare</name>
    <dbReference type="NCBI Taxonomy" id="395010"/>
    <lineage>
        <taxon>Eukaryota</taxon>
        <taxon>Fungi</taxon>
        <taxon>Dikarya</taxon>
        <taxon>Ascomycota</taxon>
        <taxon>Pezizomycotina</taxon>
        <taxon>Dothideomycetes</taxon>
        <taxon>Dothideomycetidae</taxon>
        <taxon>Mycosphaerellales</taxon>
        <taxon>Mycosphaerellaceae</taxon>
        <taxon>Zasmidium</taxon>
    </lineage>
</organism>
<feature type="domain" description="DUF7928" evidence="4">
    <location>
        <begin position="68"/>
        <end position="221"/>
    </location>
</feature>
<dbReference type="Pfam" id="PF13632">
    <property type="entry name" value="Glyco_trans_2_3"/>
    <property type="match status" value="1"/>
</dbReference>
<keyword evidence="6" id="KW-1185">Reference proteome</keyword>
<gene>
    <name evidence="5" type="ORF">PRZ48_004321</name>
</gene>
<reference evidence="5 6" key="1">
    <citation type="journal article" date="2023" name="G3 (Bethesda)">
        <title>A chromosome-level genome assembly of Zasmidium syzygii isolated from banana leaves.</title>
        <authorList>
            <person name="van Westerhoven A.C."/>
            <person name="Mehrabi R."/>
            <person name="Talebi R."/>
            <person name="Steentjes M.B.F."/>
            <person name="Corcolon B."/>
            <person name="Chong P.A."/>
            <person name="Kema G.H.J."/>
            <person name="Seidl M.F."/>
        </authorList>
    </citation>
    <scope>NUCLEOTIDE SEQUENCE [LARGE SCALE GENOMIC DNA]</scope>
    <source>
        <strain evidence="5 6">P124</strain>
    </source>
</reference>
<dbReference type="Pfam" id="PF25550">
    <property type="entry name" value="DUF7928"/>
    <property type="match status" value="1"/>
</dbReference>